<keyword evidence="2" id="KW-1185">Reference proteome</keyword>
<dbReference type="STRING" id="749222.Nitsa_1543"/>
<evidence type="ECO:0000313" key="1">
    <source>
        <dbReference type="EMBL" id="ADV46791.1"/>
    </source>
</evidence>
<dbReference type="SUPFAM" id="SSF81593">
    <property type="entry name" value="Nucleotidyltransferase substrate binding subunit/domain"/>
    <property type="match status" value="1"/>
</dbReference>
<dbReference type="eggNOG" id="ENOG5032Z61">
    <property type="taxonomic scope" value="Bacteria"/>
</dbReference>
<dbReference type="EMBL" id="CP002452">
    <property type="protein sequence ID" value="ADV46791.1"/>
    <property type="molecule type" value="Genomic_DNA"/>
</dbReference>
<accession>E6X068</accession>
<dbReference type="Proteomes" id="UP000008633">
    <property type="component" value="Chromosome"/>
</dbReference>
<dbReference type="Gene3D" id="1.20.120.330">
    <property type="entry name" value="Nucleotidyltransferases domain 2"/>
    <property type="match status" value="1"/>
</dbReference>
<dbReference type="HOGENOM" id="CLU_142848_0_0_7"/>
<reference evidence="2" key="2">
    <citation type="submission" date="2011-01" db="EMBL/GenBank/DDBJ databases">
        <title>The complete genome of Nitratifractor salsuginis DSM 16511.</title>
        <authorList>
            <consortium name="US DOE Joint Genome Institute (JGI-PGF)"/>
            <person name="Lucas S."/>
            <person name="Copeland A."/>
            <person name="Lapidus A."/>
            <person name="Bruce D."/>
            <person name="Goodwin L."/>
            <person name="Pitluck S."/>
            <person name="Kyrpides N."/>
            <person name="Mavromatis K."/>
            <person name="Ivanova N."/>
            <person name="Mikhailova N."/>
            <person name="Zeytun A."/>
            <person name="Detter J.C."/>
            <person name="Tapia R."/>
            <person name="Han C."/>
            <person name="Land M."/>
            <person name="Hauser L."/>
            <person name="Markowitz V."/>
            <person name="Cheng J.-F."/>
            <person name="Hugenholtz P."/>
            <person name="Woyke T."/>
            <person name="Wu D."/>
            <person name="Tindall B."/>
            <person name="Schuetze A."/>
            <person name="Brambilla E."/>
            <person name="Klenk H.-P."/>
            <person name="Eisen J.A."/>
        </authorList>
    </citation>
    <scope>NUCLEOTIDE SEQUENCE [LARGE SCALE GENOMIC DNA]</scope>
    <source>
        <strain evidence="2">DSM 16511 / JCM 12458 / E9I37-1</strain>
    </source>
</reference>
<reference evidence="1 2" key="1">
    <citation type="journal article" date="2011" name="Stand. Genomic Sci.">
        <title>Complete genome sequence of Nitratifractor salsuginis type strain (E9I37-1).</title>
        <authorList>
            <person name="Anderson I."/>
            <person name="Sikorski J."/>
            <person name="Zeytun A."/>
            <person name="Nolan M."/>
            <person name="Lapidus A."/>
            <person name="Lucas S."/>
            <person name="Hammon N."/>
            <person name="Deshpande S."/>
            <person name="Cheng J.F."/>
            <person name="Tapia R."/>
            <person name="Han C."/>
            <person name="Goodwin L."/>
            <person name="Pitluck S."/>
            <person name="Liolios K."/>
            <person name="Pagani I."/>
            <person name="Ivanova N."/>
            <person name="Huntemann M."/>
            <person name="Mavromatis K."/>
            <person name="Ovchinikova G."/>
            <person name="Pati A."/>
            <person name="Chen A."/>
            <person name="Palaniappan K."/>
            <person name="Land M."/>
            <person name="Hauser L."/>
            <person name="Brambilla E.M."/>
            <person name="Ngatchou-Djao O.D."/>
            <person name="Rohde M."/>
            <person name="Tindall B.J."/>
            <person name="Goker M."/>
            <person name="Detter J.C."/>
            <person name="Woyke T."/>
            <person name="Bristow J."/>
            <person name="Eisen J.A."/>
            <person name="Markowitz V."/>
            <person name="Hugenholtz P."/>
            <person name="Klenk H.P."/>
            <person name="Kyrpides N.C."/>
        </authorList>
    </citation>
    <scope>NUCLEOTIDE SEQUENCE [LARGE SCALE GENOMIC DNA]</scope>
    <source>
        <strain evidence="2">DSM 16511 / JCM 12458 / E9I37-1</strain>
    </source>
</reference>
<dbReference type="KEGG" id="nsa:Nitsa_1543"/>
<name>E6X068_NITSE</name>
<proteinExistence type="predicted"/>
<evidence type="ECO:0000313" key="2">
    <source>
        <dbReference type="Proteomes" id="UP000008633"/>
    </source>
</evidence>
<dbReference type="RefSeq" id="WP_013554480.1">
    <property type="nucleotide sequence ID" value="NC_014935.1"/>
</dbReference>
<sequence>MIRTKLLRDRELLQKQMRWLELSLDECGAIGIKAEYSIEEFGKFETLCSRYARSIDFLVRKIFRTIDAYEFEAQGTLVDVVNRAHKRGLIESVDELRLMKDIRNTIVHEYIEDELTEVFDEVLEYGKKLLAVMQTTDRYIEKIAAE</sequence>
<protein>
    <recommendedName>
        <fullName evidence="3">DUF86 domain-containing protein</fullName>
    </recommendedName>
</protein>
<gene>
    <name evidence="1" type="ordered locus">Nitsa_1543</name>
</gene>
<organism evidence="1 2">
    <name type="scientific">Nitratifractor salsuginis (strain DSM 16511 / JCM 12458 / E9I37-1)</name>
    <dbReference type="NCBI Taxonomy" id="749222"/>
    <lineage>
        <taxon>Bacteria</taxon>
        <taxon>Pseudomonadati</taxon>
        <taxon>Campylobacterota</taxon>
        <taxon>Epsilonproteobacteria</taxon>
        <taxon>Campylobacterales</taxon>
        <taxon>Sulfurovaceae</taxon>
        <taxon>Nitratifractor</taxon>
    </lineage>
</organism>
<dbReference type="OrthoDB" id="5368651at2"/>
<dbReference type="AlphaFoldDB" id="E6X068"/>
<evidence type="ECO:0008006" key="3">
    <source>
        <dbReference type="Google" id="ProtNLM"/>
    </source>
</evidence>